<organism evidence="2 3">
    <name type="scientific">Rotaria sordida</name>
    <dbReference type="NCBI Taxonomy" id="392033"/>
    <lineage>
        <taxon>Eukaryota</taxon>
        <taxon>Metazoa</taxon>
        <taxon>Spiralia</taxon>
        <taxon>Gnathifera</taxon>
        <taxon>Rotifera</taxon>
        <taxon>Eurotatoria</taxon>
        <taxon>Bdelloidea</taxon>
        <taxon>Philodinida</taxon>
        <taxon>Philodinidae</taxon>
        <taxon>Rotaria</taxon>
    </lineage>
</organism>
<sequence length="97" mass="10207">MTTTALTNITYSCQEDTMVSLTCVSSTKLTIVDAFYGVPSCANCTCGYCTCASMNVTSNITAQCTGLTSCSFTAGNAVLGDPCVEHSKTFQLTYFCS</sequence>
<dbReference type="Proteomes" id="UP000663882">
    <property type="component" value="Unassembled WGS sequence"/>
</dbReference>
<evidence type="ECO:0000313" key="3">
    <source>
        <dbReference type="Proteomes" id="UP000663882"/>
    </source>
</evidence>
<name>A0A814EX27_9BILA</name>
<dbReference type="Pfam" id="PF02140">
    <property type="entry name" value="SUEL_Lectin"/>
    <property type="match status" value="1"/>
</dbReference>
<dbReference type="EMBL" id="CAJNOO010000550">
    <property type="protein sequence ID" value="CAF0975127.1"/>
    <property type="molecule type" value="Genomic_DNA"/>
</dbReference>
<dbReference type="InterPro" id="IPR043159">
    <property type="entry name" value="Lectin_gal-bd_sf"/>
</dbReference>
<accession>A0A814EX27</accession>
<dbReference type="InterPro" id="IPR000922">
    <property type="entry name" value="Lectin_gal-bd_dom"/>
</dbReference>
<dbReference type="OrthoDB" id="10534195at2759"/>
<dbReference type="Gene3D" id="2.60.120.740">
    <property type="match status" value="1"/>
</dbReference>
<dbReference type="AlphaFoldDB" id="A0A814EX27"/>
<protein>
    <recommendedName>
        <fullName evidence="1">SUEL-type lectin domain-containing protein</fullName>
    </recommendedName>
</protein>
<comment type="caution">
    <text evidence="2">The sequence shown here is derived from an EMBL/GenBank/DDBJ whole genome shotgun (WGS) entry which is preliminary data.</text>
</comment>
<proteinExistence type="predicted"/>
<evidence type="ECO:0000259" key="1">
    <source>
        <dbReference type="PROSITE" id="PS50228"/>
    </source>
</evidence>
<dbReference type="CDD" id="cd22823">
    <property type="entry name" value="Gal_Rha_Lectin"/>
    <property type="match status" value="1"/>
</dbReference>
<reference evidence="2" key="1">
    <citation type="submission" date="2021-02" db="EMBL/GenBank/DDBJ databases">
        <authorList>
            <person name="Nowell W R."/>
        </authorList>
    </citation>
    <scope>NUCLEOTIDE SEQUENCE</scope>
</reference>
<dbReference type="GO" id="GO:0030246">
    <property type="term" value="F:carbohydrate binding"/>
    <property type="evidence" value="ECO:0007669"/>
    <property type="project" value="InterPro"/>
</dbReference>
<gene>
    <name evidence="2" type="ORF">RFH988_LOCUS12842</name>
</gene>
<evidence type="ECO:0000313" key="2">
    <source>
        <dbReference type="EMBL" id="CAF0975127.1"/>
    </source>
</evidence>
<feature type="domain" description="SUEL-type lectin" evidence="1">
    <location>
        <begin position="13"/>
        <end position="97"/>
    </location>
</feature>
<dbReference type="PROSITE" id="PS50228">
    <property type="entry name" value="SUEL_LECTIN"/>
    <property type="match status" value="1"/>
</dbReference>